<comment type="caution">
    <text evidence="2">The sequence shown here is derived from an EMBL/GenBank/DDBJ whole genome shotgun (WGS) entry which is preliminary data.</text>
</comment>
<dbReference type="OMA" id="VCDTARS"/>
<name>A0A0E9N7U1_SAICN</name>
<dbReference type="OrthoDB" id="441890at2759"/>
<evidence type="ECO:0000313" key="2">
    <source>
        <dbReference type="EMBL" id="GAO45791.1"/>
    </source>
</evidence>
<evidence type="ECO:0000259" key="1">
    <source>
        <dbReference type="Pfam" id="PF07000"/>
    </source>
</evidence>
<evidence type="ECO:0000313" key="3">
    <source>
        <dbReference type="Proteomes" id="UP000033140"/>
    </source>
</evidence>
<reference evidence="2 3" key="3">
    <citation type="journal article" date="2015" name="Genome Announc.">
        <title>Draft Genome Sequence of the Archiascomycetous Yeast Saitoella complicata.</title>
        <authorList>
            <person name="Yamauchi K."/>
            <person name="Kondo S."/>
            <person name="Hamamoto M."/>
            <person name="Takahashi Y."/>
            <person name="Ogura Y."/>
            <person name="Hayashi T."/>
            <person name="Nishida H."/>
        </authorList>
    </citation>
    <scope>NUCLEOTIDE SEQUENCE [LARGE SCALE GENOMIC DNA]</scope>
    <source>
        <strain evidence="2 3">NRRL Y-17804</strain>
    </source>
</reference>
<dbReference type="EMBL" id="BACD03000001">
    <property type="protein sequence ID" value="GAO45791.1"/>
    <property type="molecule type" value="Genomic_DNA"/>
</dbReference>
<proteinExistence type="predicted"/>
<dbReference type="InterPro" id="IPR010733">
    <property type="entry name" value="DUF1308"/>
</dbReference>
<organism evidence="2 3">
    <name type="scientific">Saitoella complicata (strain BCRC 22490 / CBS 7301 / JCM 7358 / NBRC 10748 / NRRL Y-17804)</name>
    <dbReference type="NCBI Taxonomy" id="698492"/>
    <lineage>
        <taxon>Eukaryota</taxon>
        <taxon>Fungi</taxon>
        <taxon>Dikarya</taxon>
        <taxon>Ascomycota</taxon>
        <taxon>Taphrinomycotina</taxon>
        <taxon>Taphrinomycotina incertae sedis</taxon>
        <taxon>Saitoella</taxon>
    </lineage>
</organism>
<keyword evidence="3" id="KW-1185">Reference proteome</keyword>
<dbReference type="PANTHER" id="PTHR13379">
    <property type="entry name" value="UNCHARACTERIZED DUF1308"/>
    <property type="match status" value="1"/>
</dbReference>
<dbReference type="Pfam" id="PF07000">
    <property type="entry name" value="DUF1308"/>
    <property type="match status" value="1"/>
</dbReference>
<dbReference type="PANTHER" id="PTHR13379:SF0">
    <property type="entry name" value="UPF0415 PROTEIN C7ORF25"/>
    <property type="match status" value="1"/>
</dbReference>
<protein>
    <recommendedName>
        <fullName evidence="1">DUF1308 domain-containing protein</fullName>
    </recommendedName>
</protein>
<reference evidence="2 3" key="2">
    <citation type="journal article" date="2014" name="J. Gen. Appl. Microbiol.">
        <title>The early diverging ascomycetous budding yeast Saitoella complicata has three histone deacetylases belonging to the Clr6, Hos2, and Rpd3 lineages.</title>
        <authorList>
            <person name="Nishida H."/>
            <person name="Matsumoto T."/>
            <person name="Kondo S."/>
            <person name="Hamamoto M."/>
            <person name="Yoshikawa H."/>
        </authorList>
    </citation>
    <scope>NUCLEOTIDE SEQUENCE [LARGE SCALE GENOMIC DNA]</scope>
    <source>
        <strain evidence="2 3">NRRL Y-17804</strain>
    </source>
</reference>
<gene>
    <name evidence="2" type="ORF">G7K_0042-t1</name>
</gene>
<dbReference type="RefSeq" id="XP_019025445.1">
    <property type="nucleotide sequence ID" value="XM_019166753.1"/>
</dbReference>
<feature type="domain" description="DUF1308" evidence="1">
    <location>
        <begin position="290"/>
        <end position="382"/>
    </location>
</feature>
<reference evidence="2 3" key="1">
    <citation type="journal article" date="2011" name="J. Gen. Appl. Microbiol.">
        <title>Draft genome sequencing of the enigmatic yeast Saitoella complicata.</title>
        <authorList>
            <person name="Nishida H."/>
            <person name="Hamamoto M."/>
            <person name="Sugiyama J."/>
        </authorList>
    </citation>
    <scope>NUCLEOTIDE SEQUENCE [LARGE SCALE GENOMIC DNA]</scope>
    <source>
        <strain evidence="2 3">NRRL Y-17804</strain>
    </source>
</reference>
<dbReference type="Proteomes" id="UP000033140">
    <property type="component" value="Unassembled WGS sequence"/>
</dbReference>
<dbReference type="AlphaFoldDB" id="A0A0E9N7U1"/>
<accession>A0A0E9N7U1</accession>
<sequence>MTSTPTSATSATPSACQSLIQEVQTYRYGPALQRQRKISGIAQFVEILHKELAVLEKAAENPANAGHVIESSNFGYLRAVWDVARGAKRVAGLMKTFYFKPAWSKEEGSEGTNGRSKTQARKTKGMVMVEVIDNAGLRWIKVSTITARRLRYELADLGWYGHPQSDTEDEESTERRQCGPPYEELQLTSIAQKLIQASAQERIQYLHPEIAFVLPNLAQPASPEEKEIVDGYTNYLRNLGIQAQIGSELLPPPTLETLPNGGSSSLACTGDVDPDPVNVDGTATPLSPTLNLDITTLLALTSDISHYTHPTITHLPSHGQHPAIAHQIACESQSHLLVGSLWPVLEGRGLECTEGAAEKYREVVGLVGNGEEKERASLLLHEGGRTPEWEEKWSKLSEYELPRSIQLPVKIVPFTLEDVPTEELPGFTSRLSKAAREVFVVGWVQRKTSITANKAITKMVRQETEDRHELEGERRPGVWLHEARSLRGDKRED</sequence>